<feature type="compositionally biased region" description="Pro residues" evidence="1">
    <location>
        <begin position="364"/>
        <end position="376"/>
    </location>
</feature>
<keyword evidence="3" id="KW-1185">Reference proteome</keyword>
<feature type="compositionally biased region" description="Polar residues" evidence="1">
    <location>
        <begin position="329"/>
        <end position="339"/>
    </location>
</feature>
<feature type="compositionally biased region" description="Pro residues" evidence="1">
    <location>
        <begin position="28"/>
        <end position="37"/>
    </location>
</feature>
<feature type="region of interest" description="Disordered" evidence="1">
    <location>
        <begin position="273"/>
        <end position="388"/>
    </location>
</feature>
<organism evidence="2 3">
    <name type="scientific">Frankia nepalensis</name>
    <dbReference type="NCBI Taxonomy" id="1836974"/>
    <lineage>
        <taxon>Bacteria</taxon>
        <taxon>Bacillati</taxon>
        <taxon>Actinomycetota</taxon>
        <taxon>Actinomycetes</taxon>
        <taxon>Frankiales</taxon>
        <taxon>Frankiaceae</taxon>
        <taxon>Frankia</taxon>
    </lineage>
</organism>
<accession>A0A937RPA7</accession>
<evidence type="ECO:0000313" key="3">
    <source>
        <dbReference type="Proteomes" id="UP000604475"/>
    </source>
</evidence>
<evidence type="ECO:0000256" key="1">
    <source>
        <dbReference type="SAM" id="MobiDB-lite"/>
    </source>
</evidence>
<evidence type="ECO:0000313" key="2">
    <source>
        <dbReference type="EMBL" id="MBL7630143.1"/>
    </source>
</evidence>
<feature type="compositionally biased region" description="Low complexity" evidence="1">
    <location>
        <begin position="377"/>
        <end position="388"/>
    </location>
</feature>
<feature type="compositionally biased region" description="Pro residues" evidence="1">
    <location>
        <begin position="279"/>
        <end position="288"/>
    </location>
</feature>
<dbReference type="EMBL" id="JAEACQ010000243">
    <property type="protein sequence ID" value="MBL7630143.1"/>
    <property type="molecule type" value="Genomic_DNA"/>
</dbReference>
<comment type="caution">
    <text evidence="2">The sequence shown here is derived from an EMBL/GenBank/DDBJ whole genome shotgun (WGS) entry which is preliminary data.</text>
</comment>
<dbReference type="RefSeq" id="WP_203004653.1">
    <property type="nucleotide sequence ID" value="NZ_JADWYU010000136.1"/>
</dbReference>
<sequence>MDTAVVTGPPPPPGGSGPAPGTAAAPALWPPPPPPADPGLVSCRLQAGILLDVPVTPPPSGYVRVATHWPEARAPAGWANSEWQPGPTGRGFEIPPISDLGDLISIDTYLTQTISPTHTGPGRRRPAPAQQTREVHLATWWGYLHGVTPHAVVLHGPFPHLAAAHAAAGLARLRQTLTPAPRHNPPTGPEPGAATPVLPAGPPVTVTVTDHGPHTVVGAPGHGWLVVPTDTFHAALARSHHLHHLLRPHFGYLPAHTAPAVLAALAARHLPDDQLPDIRLPPPAPDPVPALDQPTDPNPVADPSSPHDQHQPASAPHPPTDPTAKPGPSSASADATTGWTPDLSEYHLGNPTPPTSTSAAGPQDGPPPPPPDPPIPIVDGPGPALDPW</sequence>
<dbReference type="Proteomes" id="UP000604475">
    <property type="component" value="Unassembled WGS sequence"/>
</dbReference>
<gene>
    <name evidence="2" type="ORF">I7412_23850</name>
</gene>
<reference evidence="2" key="1">
    <citation type="submission" date="2020-12" db="EMBL/GenBank/DDBJ databases">
        <title>Genomic characterization of non-nitrogen-fixing Frankia strains.</title>
        <authorList>
            <person name="Carlos-Shanley C."/>
            <person name="Guerra T."/>
            <person name="Hahn D."/>
        </authorList>
    </citation>
    <scope>NUCLEOTIDE SEQUENCE</scope>
    <source>
        <strain evidence="2">CN6</strain>
    </source>
</reference>
<proteinExistence type="predicted"/>
<name>A0A937RPA7_9ACTN</name>
<feature type="region of interest" description="Disordered" evidence="1">
    <location>
        <begin position="1"/>
        <end position="40"/>
    </location>
</feature>
<dbReference type="AlphaFoldDB" id="A0A937RPA7"/>
<protein>
    <submittedName>
        <fullName evidence="2">Uncharacterized protein</fullName>
    </submittedName>
</protein>